<feature type="transmembrane region" description="Helical" evidence="6">
    <location>
        <begin position="43"/>
        <end position="60"/>
    </location>
</feature>
<proteinExistence type="predicted"/>
<keyword evidence="8" id="KW-1185">Reference proteome</keyword>
<dbReference type="PANTHER" id="PTHR39087:SF2">
    <property type="entry name" value="UPF0104 MEMBRANE PROTEIN MJ1595"/>
    <property type="match status" value="1"/>
</dbReference>
<comment type="subcellular location">
    <subcellularLocation>
        <location evidence="1">Cell membrane</location>
        <topology evidence="1">Multi-pass membrane protein</topology>
    </subcellularLocation>
</comment>
<keyword evidence="4 6" id="KW-1133">Transmembrane helix</keyword>
<evidence type="ECO:0000256" key="3">
    <source>
        <dbReference type="ARBA" id="ARBA00022692"/>
    </source>
</evidence>
<keyword evidence="5 6" id="KW-0472">Membrane</keyword>
<evidence type="ECO:0000256" key="5">
    <source>
        <dbReference type="ARBA" id="ARBA00023136"/>
    </source>
</evidence>
<dbReference type="AlphaFoldDB" id="A0A7W0HKD5"/>
<dbReference type="RefSeq" id="WP_181550628.1">
    <property type="nucleotide sequence ID" value="NZ_JACDUS010000003.1"/>
</dbReference>
<dbReference type="NCBIfam" id="TIGR00374">
    <property type="entry name" value="flippase-like domain"/>
    <property type="match status" value="1"/>
</dbReference>
<gene>
    <name evidence="7" type="ORF">HNR65_001282</name>
</gene>
<feature type="transmembrane region" description="Helical" evidence="6">
    <location>
        <begin position="325"/>
        <end position="345"/>
    </location>
</feature>
<feature type="transmembrane region" description="Helical" evidence="6">
    <location>
        <begin position="241"/>
        <end position="266"/>
    </location>
</feature>
<feature type="transmembrane region" description="Helical" evidence="6">
    <location>
        <begin position="272"/>
        <end position="289"/>
    </location>
</feature>
<evidence type="ECO:0000256" key="2">
    <source>
        <dbReference type="ARBA" id="ARBA00022475"/>
    </source>
</evidence>
<organism evidence="7 8">
    <name type="scientific">Desulfosalsimonas propionicica</name>
    <dbReference type="NCBI Taxonomy" id="332175"/>
    <lineage>
        <taxon>Bacteria</taxon>
        <taxon>Pseudomonadati</taxon>
        <taxon>Thermodesulfobacteriota</taxon>
        <taxon>Desulfobacteria</taxon>
        <taxon>Desulfobacterales</taxon>
        <taxon>Desulfosalsimonadaceae</taxon>
        <taxon>Desulfosalsimonas</taxon>
    </lineage>
</organism>
<evidence type="ECO:0008006" key="9">
    <source>
        <dbReference type="Google" id="ProtNLM"/>
    </source>
</evidence>
<evidence type="ECO:0000256" key="4">
    <source>
        <dbReference type="ARBA" id="ARBA00022989"/>
    </source>
</evidence>
<evidence type="ECO:0000256" key="6">
    <source>
        <dbReference type="SAM" id="Phobius"/>
    </source>
</evidence>
<comment type="caution">
    <text evidence="7">The sequence shown here is derived from an EMBL/GenBank/DDBJ whole genome shotgun (WGS) entry which is preliminary data.</text>
</comment>
<protein>
    <recommendedName>
        <fullName evidence="9">Flippase-like domain-containing protein</fullName>
    </recommendedName>
</protein>
<dbReference type="GO" id="GO:0005886">
    <property type="term" value="C:plasma membrane"/>
    <property type="evidence" value="ECO:0007669"/>
    <property type="project" value="UniProtKB-SubCell"/>
</dbReference>
<dbReference type="InterPro" id="IPR022791">
    <property type="entry name" value="L-PG_synthase/AglD"/>
</dbReference>
<evidence type="ECO:0000313" key="7">
    <source>
        <dbReference type="EMBL" id="MBA2880956.1"/>
    </source>
</evidence>
<feature type="transmembrane region" description="Helical" evidence="6">
    <location>
        <begin position="72"/>
        <end position="91"/>
    </location>
</feature>
<keyword evidence="2" id="KW-1003">Cell membrane</keyword>
<reference evidence="7 8" key="1">
    <citation type="submission" date="2020-07" db="EMBL/GenBank/DDBJ databases">
        <title>Genomic Encyclopedia of Type Strains, Phase IV (KMG-IV): sequencing the most valuable type-strain genomes for metagenomic binning, comparative biology and taxonomic classification.</title>
        <authorList>
            <person name="Goeker M."/>
        </authorList>
    </citation>
    <scope>NUCLEOTIDE SEQUENCE [LARGE SCALE GENOMIC DNA]</scope>
    <source>
        <strain evidence="7 8">DSM 17721</strain>
    </source>
</reference>
<dbReference type="EMBL" id="JACDUS010000003">
    <property type="protein sequence ID" value="MBA2880956.1"/>
    <property type="molecule type" value="Genomic_DNA"/>
</dbReference>
<sequence>MKRNMWISLAAGVLLSMLGFYFAFKNVPFENLIRSMAGLRYEWLAAGAAVGLLSFAVRAVRWQLILGTSRKLSFVAVYHPLMIAFMINTVLPGRIGELARPAIIKKQNDVPFTLGITTVIAERMFDMIVLVALFAWVMAFVHIDPNLEISFRSWQLDRQVLENIAHNISRVCAGITVALAAISVPVVQRFFKSLVLAAPNRIFAKRPSAARKLEEKISRPIAAVIDHVGAGLSMIRRPLRLALCLGYSLVIWLLQAFALHLATFAFPAVELAFSQTMAVFIIVCFFIVLPSVPGFWGIWEAGSVFGLALFGVQKDAAAGFSLVSHAMLLFPVLIAGLISAVAAGVKLSSVGRADHESAG</sequence>
<accession>A0A7W0HKD5</accession>
<dbReference type="PANTHER" id="PTHR39087">
    <property type="entry name" value="UPF0104 MEMBRANE PROTEIN MJ1595"/>
    <property type="match status" value="1"/>
</dbReference>
<keyword evidence="3 6" id="KW-0812">Transmembrane</keyword>
<evidence type="ECO:0000256" key="1">
    <source>
        <dbReference type="ARBA" id="ARBA00004651"/>
    </source>
</evidence>
<evidence type="ECO:0000313" key="8">
    <source>
        <dbReference type="Proteomes" id="UP000525298"/>
    </source>
</evidence>
<feature type="transmembrane region" description="Helical" evidence="6">
    <location>
        <begin position="5"/>
        <end position="23"/>
    </location>
</feature>
<name>A0A7W0HKD5_9BACT</name>
<dbReference type="Proteomes" id="UP000525298">
    <property type="component" value="Unassembled WGS sequence"/>
</dbReference>
<feature type="transmembrane region" description="Helical" evidence="6">
    <location>
        <begin position="124"/>
        <end position="143"/>
    </location>
</feature>
<dbReference type="Pfam" id="PF03706">
    <property type="entry name" value="LPG_synthase_TM"/>
    <property type="match status" value="1"/>
</dbReference>